<dbReference type="Gene3D" id="2.60.40.790">
    <property type="match status" value="1"/>
</dbReference>
<dbReference type="AlphaFoldDB" id="A0A220VF57"/>
<keyword evidence="6" id="KW-1185">Reference proteome</keyword>
<accession>A0A220VF57</accession>
<evidence type="ECO:0000256" key="3">
    <source>
        <dbReference type="RuleBase" id="RU003616"/>
    </source>
</evidence>
<feature type="domain" description="SHSP" evidence="4">
    <location>
        <begin position="25"/>
        <end position="136"/>
    </location>
</feature>
<dbReference type="InterPro" id="IPR037913">
    <property type="entry name" value="ACD_IbpA/B"/>
</dbReference>
<dbReference type="EMBL" id="CP022356">
    <property type="protein sequence ID" value="ASK78987.1"/>
    <property type="molecule type" value="Genomic_DNA"/>
</dbReference>
<dbReference type="Pfam" id="PF00011">
    <property type="entry name" value="HSP20"/>
    <property type="match status" value="1"/>
</dbReference>
<sequence length="141" mass="15950">MRNFNVNPYFRSSVGFDNFLNSALNSQKSSSLPYNIVKKSDDDYSISLALAGWNESDLTITKDKNTLTVSGKSSKEQKETNYMHRGISERDFSLDFSLADYVNVISADMKDGLLNIELHRELPETEKPMQISINNQALDSK</sequence>
<dbReference type="SUPFAM" id="SSF49764">
    <property type="entry name" value="HSP20-like chaperones"/>
    <property type="match status" value="1"/>
</dbReference>
<dbReference type="InterPro" id="IPR002068">
    <property type="entry name" value="A-crystallin/Hsp20_dom"/>
</dbReference>
<keyword evidence="1" id="KW-0346">Stress response</keyword>
<evidence type="ECO:0000313" key="6">
    <source>
        <dbReference type="Proteomes" id="UP000242175"/>
    </source>
</evidence>
<dbReference type="PANTHER" id="PTHR47062:SF1">
    <property type="entry name" value="SMALL HEAT SHOCK PROTEIN IBPA"/>
    <property type="match status" value="1"/>
</dbReference>
<protein>
    <recommendedName>
        <fullName evidence="4">SHSP domain-containing protein</fullName>
    </recommendedName>
</protein>
<evidence type="ECO:0000313" key="5">
    <source>
        <dbReference type="EMBL" id="ASK78987.1"/>
    </source>
</evidence>
<dbReference type="KEGG" id="pmai:CF386_07930"/>
<organism evidence="5 6">
    <name type="scientific">Paraphotobacterium marinum</name>
    <dbReference type="NCBI Taxonomy" id="1755811"/>
    <lineage>
        <taxon>Bacteria</taxon>
        <taxon>Pseudomonadati</taxon>
        <taxon>Pseudomonadota</taxon>
        <taxon>Gammaproteobacteria</taxon>
        <taxon>Vibrionales</taxon>
        <taxon>Vibrionaceae</taxon>
        <taxon>Paraphotobacterium</taxon>
    </lineage>
</organism>
<dbReference type="RefSeq" id="WP_089073895.1">
    <property type="nucleotide sequence ID" value="NZ_CBCSAM010000006.1"/>
</dbReference>
<name>A0A220VF57_9GAMM</name>
<dbReference type="OrthoDB" id="6871152at2"/>
<proteinExistence type="inferred from homology"/>
<dbReference type="Proteomes" id="UP000242175">
    <property type="component" value="Chromosome small"/>
</dbReference>
<evidence type="ECO:0000256" key="1">
    <source>
        <dbReference type="ARBA" id="ARBA00023016"/>
    </source>
</evidence>
<comment type="similarity">
    <text evidence="2 3">Belongs to the small heat shock protein (HSP20) family.</text>
</comment>
<dbReference type="InterPro" id="IPR008978">
    <property type="entry name" value="HSP20-like_chaperone"/>
</dbReference>
<evidence type="ECO:0000259" key="4">
    <source>
        <dbReference type="PROSITE" id="PS01031"/>
    </source>
</evidence>
<reference evidence="5 6" key="1">
    <citation type="journal article" date="2016" name="Int. J. Syst. Evol. Microbiol.">
        <title>Paraphotobacterium marinum gen. nov., sp. nov., a member of the family Vibrionaceae, isolated from surface seawater.</title>
        <authorList>
            <person name="Huang Z."/>
            <person name="Dong C."/>
            <person name="Shao Z."/>
        </authorList>
    </citation>
    <scope>NUCLEOTIDE SEQUENCE [LARGE SCALE GENOMIC DNA]</scope>
    <source>
        <strain evidence="5 6">NSCS20N07D</strain>
    </source>
</reference>
<dbReference type="PROSITE" id="PS01031">
    <property type="entry name" value="SHSP"/>
    <property type="match status" value="1"/>
</dbReference>
<gene>
    <name evidence="5" type="ORF">CF386_07930</name>
</gene>
<dbReference type="PANTHER" id="PTHR47062">
    <property type="match status" value="1"/>
</dbReference>
<dbReference type="CDD" id="cd06470">
    <property type="entry name" value="ACD_IbpA-B_like"/>
    <property type="match status" value="1"/>
</dbReference>
<evidence type="ECO:0000256" key="2">
    <source>
        <dbReference type="PROSITE-ProRule" id="PRU00285"/>
    </source>
</evidence>